<evidence type="ECO:0000313" key="2">
    <source>
        <dbReference type="EMBL" id="CAD5225001.1"/>
    </source>
</evidence>
<keyword evidence="1" id="KW-0812">Transmembrane</keyword>
<dbReference type="Proteomes" id="UP000783686">
    <property type="component" value="Unassembled WGS sequence"/>
</dbReference>
<name>A0A811L9W5_9BILA</name>
<dbReference type="EMBL" id="CAJFDH010000005">
    <property type="protein sequence ID" value="CAD5225001.1"/>
    <property type="molecule type" value="Genomic_DNA"/>
</dbReference>
<sequence length="94" mass="11142">MTSQLENDLSMKTYQILTIMFSFLLCLGGVIYIIWSFFVERDVKTELKEGRARIEDDMMTYPRCRTAAEEYGLEVVTPWKDYFTRDTKPFHPVN</sequence>
<keyword evidence="3" id="KW-1185">Reference proteome</keyword>
<keyword evidence="1" id="KW-1133">Transmembrane helix</keyword>
<feature type="transmembrane region" description="Helical" evidence="1">
    <location>
        <begin position="16"/>
        <end position="38"/>
    </location>
</feature>
<accession>A0A811L9W5</accession>
<evidence type="ECO:0000256" key="1">
    <source>
        <dbReference type="SAM" id="Phobius"/>
    </source>
</evidence>
<protein>
    <submittedName>
        <fullName evidence="2">Uncharacterized protein</fullName>
    </submittedName>
</protein>
<organism evidence="2 3">
    <name type="scientific">Bursaphelenchus okinawaensis</name>
    <dbReference type="NCBI Taxonomy" id="465554"/>
    <lineage>
        <taxon>Eukaryota</taxon>
        <taxon>Metazoa</taxon>
        <taxon>Ecdysozoa</taxon>
        <taxon>Nematoda</taxon>
        <taxon>Chromadorea</taxon>
        <taxon>Rhabditida</taxon>
        <taxon>Tylenchina</taxon>
        <taxon>Tylenchomorpha</taxon>
        <taxon>Aphelenchoidea</taxon>
        <taxon>Aphelenchoididae</taxon>
        <taxon>Bursaphelenchus</taxon>
    </lineage>
</organism>
<dbReference type="Proteomes" id="UP000614601">
    <property type="component" value="Unassembled WGS sequence"/>
</dbReference>
<dbReference type="AlphaFoldDB" id="A0A811L9W5"/>
<gene>
    <name evidence="2" type="ORF">BOKJ2_LOCUS11360</name>
</gene>
<evidence type="ECO:0000313" key="3">
    <source>
        <dbReference type="Proteomes" id="UP000614601"/>
    </source>
</evidence>
<dbReference type="EMBL" id="CAJFCW020000005">
    <property type="protein sequence ID" value="CAG9120390.1"/>
    <property type="molecule type" value="Genomic_DNA"/>
</dbReference>
<proteinExistence type="predicted"/>
<reference evidence="2" key="1">
    <citation type="submission" date="2020-09" db="EMBL/GenBank/DDBJ databases">
        <authorList>
            <person name="Kikuchi T."/>
        </authorList>
    </citation>
    <scope>NUCLEOTIDE SEQUENCE</scope>
    <source>
        <strain evidence="2">SH1</strain>
    </source>
</reference>
<keyword evidence="1" id="KW-0472">Membrane</keyword>
<comment type="caution">
    <text evidence="2">The sequence shown here is derived from an EMBL/GenBank/DDBJ whole genome shotgun (WGS) entry which is preliminary data.</text>
</comment>